<reference evidence="2" key="1">
    <citation type="journal article" date="2020" name="mSystems">
        <title>Genome- and Community-Level Interaction Insights into Carbon Utilization and Element Cycling Functions of Hydrothermarchaeota in Hydrothermal Sediment.</title>
        <authorList>
            <person name="Zhou Z."/>
            <person name="Liu Y."/>
            <person name="Xu W."/>
            <person name="Pan J."/>
            <person name="Luo Z.H."/>
            <person name="Li M."/>
        </authorList>
    </citation>
    <scope>NUCLEOTIDE SEQUENCE [LARGE SCALE GENOMIC DNA]</scope>
    <source>
        <strain evidence="2">SpSt-132</strain>
    </source>
</reference>
<name>A0A7C2ZIU4_9AQUI</name>
<comment type="caution">
    <text evidence="2">The sequence shown here is derived from an EMBL/GenBank/DDBJ whole genome shotgun (WGS) entry which is preliminary data.</text>
</comment>
<dbReference type="AlphaFoldDB" id="A0A7C2ZIU4"/>
<evidence type="ECO:0000313" key="2">
    <source>
        <dbReference type="EMBL" id="HEW46607.1"/>
    </source>
</evidence>
<dbReference type="Pfam" id="PF23892">
    <property type="entry name" value="Ig_CycH"/>
    <property type="match status" value="1"/>
</dbReference>
<gene>
    <name evidence="2" type="ORF">ENO47_08095</name>
</gene>
<proteinExistence type="predicted"/>
<evidence type="ECO:0000259" key="1">
    <source>
        <dbReference type="Pfam" id="PF23892"/>
    </source>
</evidence>
<accession>A0A7C2ZIU4</accession>
<dbReference type="InterPro" id="IPR056412">
    <property type="entry name" value="Ig_CycH"/>
</dbReference>
<sequence length="138" mass="15749">MIKFLILIFLIFSCQPLPKDLPLEKYRNQFIEGQVLFDDSLKGKVPKGDYFLIISVRDLENPMPIAVLRVKKPKFPYHFKITGRHKLNHDRIMEGQVLLTARISVSDKAEIQKGDLMGSTNALVGTRGVKIIINTEVK</sequence>
<feature type="domain" description="Cytochrome c-type biogenesis protein H Ig-like" evidence="1">
    <location>
        <begin position="31"/>
        <end position="133"/>
    </location>
</feature>
<organism evidence="2">
    <name type="scientific">Hydrogenobacter sp</name>
    <dbReference type="NCBI Taxonomy" id="2152829"/>
    <lineage>
        <taxon>Bacteria</taxon>
        <taxon>Pseudomonadati</taxon>
        <taxon>Aquificota</taxon>
        <taxon>Aquificia</taxon>
        <taxon>Aquificales</taxon>
        <taxon>Aquificaceae</taxon>
        <taxon>Hydrogenobacter</taxon>
    </lineage>
</organism>
<protein>
    <recommendedName>
        <fullName evidence="1">Cytochrome c-type biogenesis protein H Ig-like domain-containing protein</fullName>
    </recommendedName>
</protein>
<dbReference type="EMBL" id="DSFP01000067">
    <property type="protein sequence ID" value="HEW46607.1"/>
    <property type="molecule type" value="Genomic_DNA"/>
</dbReference>